<keyword evidence="1 4" id="KW-0812">Transmembrane</keyword>
<comment type="subcellular location">
    <subcellularLocation>
        <location evidence="4">Membrane</location>
        <topology evidence="4">Multi-pass membrane protein</topology>
    </subcellularLocation>
</comment>
<evidence type="ECO:0000256" key="2">
    <source>
        <dbReference type="ARBA" id="ARBA00022989"/>
    </source>
</evidence>
<keyword evidence="2 4" id="KW-1133">Transmembrane helix</keyword>
<feature type="transmembrane region" description="Helical" evidence="4">
    <location>
        <begin position="29"/>
        <end position="50"/>
    </location>
</feature>
<keyword evidence="4" id="KW-0813">Transport</keyword>
<comment type="similarity">
    <text evidence="4">Belongs to the copper transporter (Ctr) (TC 1.A.56) family. SLC31A subfamily.</text>
</comment>
<dbReference type="GO" id="GO:0016020">
    <property type="term" value="C:membrane"/>
    <property type="evidence" value="ECO:0007669"/>
    <property type="project" value="UniProtKB-SubCell"/>
</dbReference>
<keyword evidence="3 4" id="KW-0472">Membrane</keyword>
<dbReference type="PANTHER" id="PTHR12483">
    <property type="entry name" value="SOLUTE CARRIER FAMILY 31 COPPER TRANSPORTERS"/>
    <property type="match status" value="1"/>
</dbReference>
<gene>
    <name evidence="5" type="ORF">ECRASSUSDP1_LOCUS24376</name>
</gene>
<evidence type="ECO:0000313" key="5">
    <source>
        <dbReference type="EMBL" id="CAI2382888.1"/>
    </source>
</evidence>
<evidence type="ECO:0000256" key="4">
    <source>
        <dbReference type="RuleBase" id="RU367022"/>
    </source>
</evidence>
<dbReference type="Proteomes" id="UP001295684">
    <property type="component" value="Unassembled WGS sequence"/>
</dbReference>
<evidence type="ECO:0000313" key="6">
    <source>
        <dbReference type="Proteomes" id="UP001295684"/>
    </source>
</evidence>
<dbReference type="GO" id="GO:0005375">
    <property type="term" value="F:copper ion transmembrane transporter activity"/>
    <property type="evidence" value="ECO:0007669"/>
    <property type="project" value="UniProtKB-UniRule"/>
</dbReference>
<evidence type="ECO:0000256" key="3">
    <source>
        <dbReference type="ARBA" id="ARBA00023136"/>
    </source>
</evidence>
<dbReference type="EMBL" id="CAMPGE010025101">
    <property type="protein sequence ID" value="CAI2382888.1"/>
    <property type="molecule type" value="Genomic_DNA"/>
</dbReference>
<keyword evidence="4" id="KW-0406">Ion transport</keyword>
<accession>A0AAD1Y0E2</accession>
<comment type="caution">
    <text evidence="5">The sequence shown here is derived from an EMBL/GenBank/DDBJ whole genome shotgun (WGS) entry which is preliminary data.</text>
</comment>
<dbReference type="Pfam" id="PF04145">
    <property type="entry name" value="Ctr"/>
    <property type="match status" value="1"/>
</dbReference>
<keyword evidence="6" id="KW-1185">Reference proteome</keyword>
<feature type="transmembrane region" description="Helical" evidence="4">
    <location>
        <begin position="109"/>
        <end position="129"/>
    </location>
</feature>
<keyword evidence="4" id="KW-0186">Copper</keyword>
<name>A0AAD1Y0E2_EUPCR</name>
<evidence type="ECO:0000256" key="1">
    <source>
        <dbReference type="ARBA" id="ARBA00022692"/>
    </source>
</evidence>
<dbReference type="InterPro" id="IPR007274">
    <property type="entry name" value="Cop_transporter"/>
</dbReference>
<reference evidence="5" key="1">
    <citation type="submission" date="2023-07" db="EMBL/GenBank/DDBJ databases">
        <authorList>
            <consortium name="AG Swart"/>
            <person name="Singh M."/>
            <person name="Singh A."/>
            <person name="Seah K."/>
            <person name="Emmerich C."/>
        </authorList>
    </citation>
    <scope>NUCLEOTIDE SEQUENCE</scope>
    <source>
        <strain evidence="5">DP1</strain>
    </source>
</reference>
<feature type="transmembrane region" description="Helical" evidence="4">
    <location>
        <begin position="135"/>
        <end position="158"/>
    </location>
</feature>
<protein>
    <recommendedName>
        <fullName evidence="4">Copper transport protein</fullName>
    </recommendedName>
</protein>
<keyword evidence="4" id="KW-0187">Copper transport</keyword>
<dbReference type="AlphaFoldDB" id="A0AAD1Y0E2"/>
<proteinExistence type="inferred from homology"/>
<sequence length="171" mass="19504">MDSICMFFYQSTEVVFLFKDWKIHSTGPYIGALFATFVIGILLEFVTFAIGELKAHNTRSGLKAVTKISDSHQEINQSRGIYDNSISEHSFKEEIEYEENPQLNIGMRCIIAVGYFFQLVLAYLVMMIAMTYNFFLFLAPVGGMMIGYLLLGFIAPLFQQNGKDQEYAQIK</sequence>
<organism evidence="5 6">
    <name type="scientific">Euplotes crassus</name>
    <dbReference type="NCBI Taxonomy" id="5936"/>
    <lineage>
        <taxon>Eukaryota</taxon>
        <taxon>Sar</taxon>
        <taxon>Alveolata</taxon>
        <taxon>Ciliophora</taxon>
        <taxon>Intramacronucleata</taxon>
        <taxon>Spirotrichea</taxon>
        <taxon>Hypotrichia</taxon>
        <taxon>Euplotida</taxon>
        <taxon>Euplotidae</taxon>
        <taxon>Moneuplotes</taxon>
    </lineage>
</organism>